<comment type="caution">
    <text evidence="17">The sequence shown here is derived from an EMBL/GenBank/DDBJ whole genome shotgun (WGS) entry which is preliminary data.</text>
</comment>
<dbReference type="PROSITE" id="PS51184">
    <property type="entry name" value="JMJC"/>
    <property type="match status" value="1"/>
</dbReference>
<comment type="similarity">
    <text evidence="2">Belongs to the JHDM3 histone demethylase family.</text>
</comment>
<evidence type="ECO:0000256" key="1">
    <source>
        <dbReference type="ARBA" id="ARBA00001954"/>
    </source>
</evidence>
<keyword evidence="4" id="KW-0479">Metal-binding</keyword>
<keyword evidence="8" id="KW-0560">Oxidoreductase</keyword>
<evidence type="ECO:0000256" key="9">
    <source>
        <dbReference type="ARBA" id="ARBA00023004"/>
    </source>
</evidence>
<dbReference type="PANTHER" id="PTHR10694:SF129">
    <property type="entry name" value="LYSINE-SPECIFIC DEMETHYLASE 4B-RELATED"/>
    <property type="match status" value="1"/>
</dbReference>
<keyword evidence="7" id="KW-0223">Dioxygenase</keyword>
<sequence length="430" mass="49538">MVQVLLNYFPSNTMEASSGGHNIPKIMTFTPTWEEFKDFNKYISHIESLGAQKAGICKIIPPKEWVPRAQGYDNIDLVIPAPITQVVHGKQGLYTQYNVQKKPITVKKFEEMANKRPYKPPNSSDYDELERQYWKNITYNNPIYGADVSGSITDESQESWNISKLGSILDCLGDDYGISIEGVNTAYLYFGMWKTTFAWHTEDMDLYSINYVHYGAPKRWYAIPPEHGRRLERLAQGFFAENYDQCPAFLRHKMSLISPKILKRFSIPVDTIVQEAGQIIITFPYGYHSGFNHGFNCAESTNFASERWIEYGKRCLQCECRKDTVKIDMGAFVRRFQPNLYELWKAGQDYGPHPEDDRSWVNNHNHGKMVRSTNESKKSKKHSSNEHLALKRSASTERSVESKAGFVADLGYTLTTLLFCTEMWSNWVHC</sequence>
<dbReference type="InterPro" id="IPR003347">
    <property type="entry name" value="JmjC_dom"/>
</dbReference>
<dbReference type="GO" id="GO:0046872">
    <property type="term" value="F:metal ion binding"/>
    <property type="evidence" value="ECO:0007669"/>
    <property type="project" value="UniProtKB-KW"/>
</dbReference>
<evidence type="ECO:0000256" key="4">
    <source>
        <dbReference type="ARBA" id="ARBA00022723"/>
    </source>
</evidence>
<dbReference type="SUPFAM" id="SSF51197">
    <property type="entry name" value="Clavaminate synthase-like"/>
    <property type="match status" value="1"/>
</dbReference>
<dbReference type="EMBL" id="VXIV02001635">
    <property type="protein sequence ID" value="KAF6031176.1"/>
    <property type="molecule type" value="Genomic_DNA"/>
</dbReference>
<keyword evidence="5" id="KW-0862">Zinc</keyword>
<evidence type="ECO:0000256" key="6">
    <source>
        <dbReference type="ARBA" id="ARBA00022853"/>
    </source>
</evidence>
<dbReference type="Gene3D" id="2.60.120.650">
    <property type="entry name" value="Cupin"/>
    <property type="match status" value="1"/>
</dbReference>
<proteinExistence type="inferred from homology"/>
<evidence type="ECO:0000256" key="2">
    <source>
        <dbReference type="ARBA" id="ARBA00009711"/>
    </source>
</evidence>
<evidence type="ECO:0000313" key="17">
    <source>
        <dbReference type="EMBL" id="KAF6031176.1"/>
    </source>
</evidence>
<accession>A0A7J7K0R4</accession>
<dbReference type="AlphaFoldDB" id="A0A7J7K0R4"/>
<dbReference type="GO" id="GO:0140684">
    <property type="term" value="F:histone H3K9me2/H3K9me3 demethylase activity"/>
    <property type="evidence" value="ECO:0007669"/>
    <property type="project" value="UniProtKB-EC"/>
</dbReference>
<evidence type="ECO:0000256" key="14">
    <source>
        <dbReference type="SAM" id="MobiDB-lite"/>
    </source>
</evidence>
<dbReference type="PROSITE" id="PS51183">
    <property type="entry name" value="JMJN"/>
    <property type="match status" value="1"/>
</dbReference>
<evidence type="ECO:0000256" key="13">
    <source>
        <dbReference type="ARBA" id="ARBA00049349"/>
    </source>
</evidence>
<dbReference type="SMART" id="SM00558">
    <property type="entry name" value="JmjC"/>
    <property type="match status" value="1"/>
</dbReference>
<evidence type="ECO:0000313" key="18">
    <source>
        <dbReference type="Proteomes" id="UP000593567"/>
    </source>
</evidence>
<comment type="cofactor">
    <cofactor evidence="1">
        <name>Fe(2+)</name>
        <dbReference type="ChEBI" id="CHEBI:29033"/>
    </cofactor>
</comment>
<dbReference type="FunFam" id="2.60.120.650:FF:000048">
    <property type="entry name" value="Lysine-specific demethylase 4A"/>
    <property type="match status" value="1"/>
</dbReference>
<dbReference type="GO" id="GO:0010468">
    <property type="term" value="P:regulation of gene expression"/>
    <property type="evidence" value="ECO:0007669"/>
    <property type="project" value="TreeGrafter"/>
</dbReference>
<dbReference type="Pfam" id="PF02373">
    <property type="entry name" value="JmjC"/>
    <property type="match status" value="1"/>
</dbReference>
<keyword evidence="12" id="KW-0539">Nucleus</keyword>
<evidence type="ECO:0000256" key="5">
    <source>
        <dbReference type="ARBA" id="ARBA00022833"/>
    </source>
</evidence>
<feature type="domain" description="JmjN" evidence="15">
    <location>
        <begin position="26"/>
        <end position="68"/>
    </location>
</feature>
<evidence type="ECO:0000256" key="11">
    <source>
        <dbReference type="ARBA" id="ARBA00023163"/>
    </source>
</evidence>
<feature type="region of interest" description="Disordered" evidence="14">
    <location>
        <begin position="355"/>
        <end position="396"/>
    </location>
</feature>
<dbReference type="SMART" id="SM00545">
    <property type="entry name" value="JmjN"/>
    <property type="match status" value="1"/>
</dbReference>
<feature type="compositionally biased region" description="Basic and acidic residues" evidence="14">
    <location>
        <begin position="383"/>
        <end position="396"/>
    </location>
</feature>
<organism evidence="17 18">
    <name type="scientific">Bugula neritina</name>
    <name type="common">Brown bryozoan</name>
    <name type="synonym">Sertularia neritina</name>
    <dbReference type="NCBI Taxonomy" id="10212"/>
    <lineage>
        <taxon>Eukaryota</taxon>
        <taxon>Metazoa</taxon>
        <taxon>Spiralia</taxon>
        <taxon>Lophotrochozoa</taxon>
        <taxon>Bryozoa</taxon>
        <taxon>Gymnolaemata</taxon>
        <taxon>Cheilostomatida</taxon>
        <taxon>Flustrina</taxon>
        <taxon>Buguloidea</taxon>
        <taxon>Bugulidae</taxon>
        <taxon>Bugula</taxon>
    </lineage>
</organism>
<dbReference type="PANTHER" id="PTHR10694">
    <property type="entry name" value="LYSINE-SPECIFIC DEMETHYLASE"/>
    <property type="match status" value="1"/>
</dbReference>
<keyword evidence="11" id="KW-0804">Transcription</keyword>
<dbReference type="OrthoDB" id="9547406at2759"/>
<keyword evidence="18" id="KW-1185">Reference proteome</keyword>
<dbReference type="Proteomes" id="UP000593567">
    <property type="component" value="Unassembled WGS sequence"/>
</dbReference>
<dbReference type="GO" id="GO:0000785">
    <property type="term" value="C:chromatin"/>
    <property type="evidence" value="ECO:0007669"/>
    <property type="project" value="TreeGrafter"/>
</dbReference>
<evidence type="ECO:0000259" key="15">
    <source>
        <dbReference type="PROSITE" id="PS51183"/>
    </source>
</evidence>
<dbReference type="InterPro" id="IPR003349">
    <property type="entry name" value="JmjN"/>
</dbReference>
<evidence type="ECO:0000256" key="8">
    <source>
        <dbReference type="ARBA" id="ARBA00023002"/>
    </source>
</evidence>
<keyword evidence="6" id="KW-0156">Chromatin regulator</keyword>
<dbReference type="GO" id="GO:0005634">
    <property type="term" value="C:nucleus"/>
    <property type="evidence" value="ECO:0007669"/>
    <property type="project" value="TreeGrafter"/>
</dbReference>
<keyword evidence="10" id="KW-0805">Transcription regulation</keyword>
<evidence type="ECO:0000256" key="12">
    <source>
        <dbReference type="ARBA" id="ARBA00023242"/>
    </source>
</evidence>
<evidence type="ECO:0000256" key="3">
    <source>
        <dbReference type="ARBA" id="ARBA00012900"/>
    </source>
</evidence>
<keyword evidence="9" id="KW-0408">Iron</keyword>
<feature type="domain" description="JmjC" evidence="16">
    <location>
        <begin position="154"/>
        <end position="320"/>
    </location>
</feature>
<dbReference type="GO" id="GO:0051864">
    <property type="term" value="F:histone H3K36 demethylase activity"/>
    <property type="evidence" value="ECO:0007669"/>
    <property type="project" value="TreeGrafter"/>
</dbReference>
<dbReference type="EC" id="1.14.11.66" evidence="3"/>
<name>A0A7J7K0R4_BUGNE</name>
<protein>
    <recommendedName>
        <fullName evidence="3">[histone H3]-trimethyl-L-lysine(9) demethylase</fullName>
        <ecNumber evidence="3">1.14.11.66</ecNumber>
    </recommendedName>
</protein>
<evidence type="ECO:0000256" key="7">
    <source>
        <dbReference type="ARBA" id="ARBA00022964"/>
    </source>
</evidence>
<gene>
    <name evidence="17" type="ORF">EB796_010534</name>
</gene>
<dbReference type="Pfam" id="PF02375">
    <property type="entry name" value="JmjN"/>
    <property type="match status" value="1"/>
</dbReference>
<comment type="catalytic activity">
    <reaction evidence="13">
        <text>N(6),N(6),N(6)-trimethyl-L-lysyl(9)-[histone H3] + 2 2-oxoglutarate + 2 O2 = N(6)-methyl-L-lysyl(9)-[histone H3] + 2 formaldehyde + 2 succinate + 2 CO2</text>
        <dbReference type="Rhea" id="RHEA:60200"/>
        <dbReference type="Rhea" id="RHEA-COMP:15538"/>
        <dbReference type="Rhea" id="RHEA-COMP:15542"/>
        <dbReference type="ChEBI" id="CHEBI:15379"/>
        <dbReference type="ChEBI" id="CHEBI:16526"/>
        <dbReference type="ChEBI" id="CHEBI:16810"/>
        <dbReference type="ChEBI" id="CHEBI:16842"/>
        <dbReference type="ChEBI" id="CHEBI:30031"/>
        <dbReference type="ChEBI" id="CHEBI:61929"/>
        <dbReference type="ChEBI" id="CHEBI:61961"/>
        <dbReference type="EC" id="1.14.11.66"/>
    </reaction>
</comment>
<evidence type="ECO:0000259" key="16">
    <source>
        <dbReference type="PROSITE" id="PS51184"/>
    </source>
</evidence>
<reference evidence="17" key="1">
    <citation type="submission" date="2020-06" db="EMBL/GenBank/DDBJ databases">
        <title>Draft genome of Bugula neritina, a colonial animal packing powerful symbionts and potential medicines.</title>
        <authorList>
            <person name="Rayko M."/>
        </authorList>
    </citation>
    <scope>NUCLEOTIDE SEQUENCE [LARGE SCALE GENOMIC DNA]</scope>
    <source>
        <strain evidence="17">Kwan_BN1</strain>
    </source>
</reference>
<evidence type="ECO:0000256" key="10">
    <source>
        <dbReference type="ARBA" id="ARBA00023015"/>
    </source>
</evidence>